<dbReference type="Gene3D" id="3.90.280.10">
    <property type="entry name" value="PEBP-like"/>
    <property type="match status" value="1"/>
</dbReference>
<dbReference type="InterPro" id="IPR036610">
    <property type="entry name" value="PEBP-like_sf"/>
</dbReference>
<dbReference type="PANTHER" id="PTHR11362:SF148">
    <property type="entry name" value="CARBOXYPEPTIDASE Y INHIBITOR"/>
    <property type="match status" value="1"/>
</dbReference>
<accession>A0AAE0MBW3</accession>
<evidence type="ECO:0000313" key="3">
    <source>
        <dbReference type="EMBL" id="KAK3326028.1"/>
    </source>
</evidence>
<gene>
    <name evidence="3" type="ORF">B0H66DRAFT_637371</name>
</gene>
<dbReference type="GO" id="GO:0005543">
    <property type="term" value="F:phospholipid binding"/>
    <property type="evidence" value="ECO:0007669"/>
    <property type="project" value="TreeGrafter"/>
</dbReference>
<dbReference type="GO" id="GO:0030414">
    <property type="term" value="F:peptidase inhibitor activity"/>
    <property type="evidence" value="ECO:0007669"/>
    <property type="project" value="TreeGrafter"/>
</dbReference>
<dbReference type="Proteomes" id="UP001283341">
    <property type="component" value="Unassembled WGS sequence"/>
</dbReference>
<dbReference type="PANTHER" id="PTHR11362">
    <property type="entry name" value="PHOSPHATIDYLETHANOLAMINE-BINDING PROTEIN"/>
    <property type="match status" value="1"/>
</dbReference>
<comment type="caution">
    <text evidence="3">The sequence shown here is derived from an EMBL/GenBank/DDBJ whole genome shotgun (WGS) entry which is preliminary data.</text>
</comment>
<dbReference type="EMBL" id="JAUEDM010000002">
    <property type="protein sequence ID" value="KAK3326028.1"/>
    <property type="molecule type" value="Genomic_DNA"/>
</dbReference>
<dbReference type="InterPro" id="IPR008914">
    <property type="entry name" value="PEBP"/>
</dbReference>
<feature type="chain" id="PRO_5041935048" evidence="2">
    <location>
        <begin position="20"/>
        <end position="236"/>
    </location>
</feature>
<evidence type="ECO:0000256" key="1">
    <source>
        <dbReference type="SAM" id="MobiDB-lite"/>
    </source>
</evidence>
<dbReference type="Pfam" id="PF01161">
    <property type="entry name" value="PBP"/>
    <property type="match status" value="1"/>
</dbReference>
<reference evidence="3" key="1">
    <citation type="journal article" date="2023" name="Mol. Phylogenet. Evol.">
        <title>Genome-scale phylogeny and comparative genomics of the fungal order Sordariales.</title>
        <authorList>
            <person name="Hensen N."/>
            <person name="Bonometti L."/>
            <person name="Westerberg I."/>
            <person name="Brannstrom I.O."/>
            <person name="Guillou S."/>
            <person name="Cros-Aarteil S."/>
            <person name="Calhoun S."/>
            <person name="Haridas S."/>
            <person name="Kuo A."/>
            <person name="Mondo S."/>
            <person name="Pangilinan J."/>
            <person name="Riley R."/>
            <person name="LaButti K."/>
            <person name="Andreopoulos B."/>
            <person name="Lipzen A."/>
            <person name="Chen C."/>
            <person name="Yan M."/>
            <person name="Daum C."/>
            <person name="Ng V."/>
            <person name="Clum A."/>
            <person name="Steindorff A."/>
            <person name="Ohm R.A."/>
            <person name="Martin F."/>
            <person name="Silar P."/>
            <person name="Natvig D.O."/>
            <person name="Lalanne C."/>
            <person name="Gautier V."/>
            <person name="Ament-Velasquez S.L."/>
            <person name="Kruys A."/>
            <person name="Hutchinson M.I."/>
            <person name="Powell A.J."/>
            <person name="Barry K."/>
            <person name="Miller A.N."/>
            <person name="Grigoriev I.V."/>
            <person name="Debuchy R."/>
            <person name="Gladieux P."/>
            <person name="Hiltunen Thoren M."/>
            <person name="Johannesson H."/>
        </authorList>
    </citation>
    <scope>NUCLEOTIDE SEQUENCE</scope>
    <source>
        <strain evidence="3">CBS 118394</strain>
    </source>
</reference>
<name>A0AAE0MBW3_9PEZI</name>
<dbReference type="CDD" id="cd00866">
    <property type="entry name" value="PEBP_euk"/>
    <property type="match status" value="1"/>
</dbReference>
<dbReference type="GO" id="GO:0030162">
    <property type="term" value="P:regulation of proteolysis"/>
    <property type="evidence" value="ECO:0007669"/>
    <property type="project" value="TreeGrafter"/>
</dbReference>
<reference evidence="3" key="2">
    <citation type="submission" date="2023-06" db="EMBL/GenBank/DDBJ databases">
        <authorList>
            <consortium name="Lawrence Berkeley National Laboratory"/>
            <person name="Haridas S."/>
            <person name="Hensen N."/>
            <person name="Bonometti L."/>
            <person name="Westerberg I."/>
            <person name="Brannstrom I.O."/>
            <person name="Guillou S."/>
            <person name="Cros-Aarteil S."/>
            <person name="Calhoun S."/>
            <person name="Kuo A."/>
            <person name="Mondo S."/>
            <person name="Pangilinan J."/>
            <person name="Riley R."/>
            <person name="Labutti K."/>
            <person name="Andreopoulos B."/>
            <person name="Lipzen A."/>
            <person name="Chen C."/>
            <person name="Yanf M."/>
            <person name="Daum C."/>
            <person name="Ng V."/>
            <person name="Clum A."/>
            <person name="Steindorff A."/>
            <person name="Ohm R."/>
            <person name="Martin F."/>
            <person name="Silar P."/>
            <person name="Natvig D."/>
            <person name="Lalanne C."/>
            <person name="Gautier V."/>
            <person name="Ament-Velasquez S.L."/>
            <person name="Kruys A."/>
            <person name="Hutchinson M.I."/>
            <person name="Powell A.J."/>
            <person name="Barry K."/>
            <person name="Miller A.N."/>
            <person name="Grigoriev I.V."/>
            <person name="Debuchy R."/>
            <person name="Gladieux P."/>
            <person name="Thoren M.H."/>
            <person name="Johannesson H."/>
        </authorList>
    </citation>
    <scope>NUCLEOTIDE SEQUENCE</scope>
    <source>
        <strain evidence="3">CBS 118394</strain>
    </source>
</reference>
<proteinExistence type="predicted"/>
<evidence type="ECO:0000313" key="4">
    <source>
        <dbReference type="Proteomes" id="UP001283341"/>
    </source>
</evidence>
<organism evidence="3 4">
    <name type="scientific">Apodospora peruviana</name>
    <dbReference type="NCBI Taxonomy" id="516989"/>
    <lineage>
        <taxon>Eukaryota</taxon>
        <taxon>Fungi</taxon>
        <taxon>Dikarya</taxon>
        <taxon>Ascomycota</taxon>
        <taxon>Pezizomycotina</taxon>
        <taxon>Sordariomycetes</taxon>
        <taxon>Sordariomycetidae</taxon>
        <taxon>Sordariales</taxon>
        <taxon>Lasiosphaeriaceae</taxon>
        <taxon>Apodospora</taxon>
    </lineage>
</organism>
<keyword evidence="2" id="KW-0732">Signal</keyword>
<dbReference type="AlphaFoldDB" id="A0AAE0MBW3"/>
<feature type="signal peptide" evidence="2">
    <location>
        <begin position="1"/>
        <end position="19"/>
    </location>
</feature>
<keyword evidence="4" id="KW-1185">Reference proteome</keyword>
<evidence type="ECO:0000256" key="2">
    <source>
        <dbReference type="SAM" id="SignalP"/>
    </source>
</evidence>
<feature type="region of interest" description="Disordered" evidence="1">
    <location>
        <begin position="190"/>
        <end position="213"/>
    </location>
</feature>
<protein>
    <submittedName>
        <fullName evidence="3">Phosphatidylethanolamine-binding protein</fullName>
    </submittedName>
</protein>
<dbReference type="SUPFAM" id="SSF49777">
    <property type="entry name" value="PEBP-like"/>
    <property type="match status" value="1"/>
</dbReference>
<sequence>MGLASGLIALALLVSPVLTLVPPNQHVIGVEPTSNLKSGEKIRQKLHKAEIIPTVIDDFIPSLTLDVKWSTDNYASLGNTLKPKKLQDAPSISLHASSSGKSAICSETTRSFVITLTDPDAPSRDDPKWSEMCHWIATGASFSSSDCSTLDLDEVMPYKAPGPPEKTGKHRYVFFAFTPQNGTTDKLYPSKPKDRQHWGYDGPDDNGKTHGVRDWAKENGLVPVAANFIYSKHKKQ</sequence>
<dbReference type="GO" id="GO:0046578">
    <property type="term" value="P:regulation of Ras protein signal transduction"/>
    <property type="evidence" value="ECO:0007669"/>
    <property type="project" value="TreeGrafter"/>
</dbReference>
<dbReference type="InterPro" id="IPR035810">
    <property type="entry name" value="PEBP_euk"/>
</dbReference>